<dbReference type="SUPFAM" id="SSF46785">
    <property type="entry name" value="Winged helix' DNA-binding domain"/>
    <property type="match status" value="1"/>
</dbReference>
<evidence type="ECO:0000256" key="3">
    <source>
        <dbReference type="ARBA" id="ARBA00022490"/>
    </source>
</evidence>
<dbReference type="OrthoDB" id="5242893at2"/>
<evidence type="ECO:0000313" key="12">
    <source>
        <dbReference type="EMBL" id="SHN42510.1"/>
    </source>
</evidence>
<dbReference type="GO" id="GO:0003700">
    <property type="term" value="F:DNA-binding transcription factor activity"/>
    <property type="evidence" value="ECO:0007669"/>
    <property type="project" value="InterPro"/>
</dbReference>
<evidence type="ECO:0000256" key="8">
    <source>
        <dbReference type="ARBA" id="ARBA00023015"/>
    </source>
</evidence>
<feature type="binding site" evidence="11">
    <location>
        <position position="135"/>
    </location>
    <ligand>
        <name>Zn(2+)</name>
        <dbReference type="ChEBI" id="CHEBI:29105"/>
    </ligand>
</feature>
<evidence type="ECO:0000256" key="9">
    <source>
        <dbReference type="ARBA" id="ARBA00023125"/>
    </source>
</evidence>
<dbReference type="InterPro" id="IPR002481">
    <property type="entry name" value="FUR"/>
</dbReference>
<dbReference type="Proteomes" id="UP000184440">
    <property type="component" value="Unassembled WGS sequence"/>
</dbReference>
<dbReference type="Pfam" id="PF01475">
    <property type="entry name" value="FUR"/>
    <property type="match status" value="1"/>
</dbReference>
<evidence type="ECO:0000256" key="7">
    <source>
        <dbReference type="ARBA" id="ARBA00023004"/>
    </source>
</evidence>
<keyword evidence="6 11" id="KW-0862">Zinc</keyword>
<keyword evidence="5 11" id="KW-0479">Metal-binding</keyword>
<keyword evidence="10" id="KW-0804">Transcription</keyword>
<protein>
    <submittedName>
        <fullName evidence="12">Fur family transcriptional regulator, ferric uptake regulator</fullName>
    </submittedName>
</protein>
<dbReference type="InterPro" id="IPR036388">
    <property type="entry name" value="WH-like_DNA-bd_sf"/>
</dbReference>
<dbReference type="GO" id="GO:1900376">
    <property type="term" value="P:regulation of secondary metabolite biosynthetic process"/>
    <property type="evidence" value="ECO:0007669"/>
    <property type="project" value="TreeGrafter"/>
</dbReference>
<dbReference type="CDD" id="cd07153">
    <property type="entry name" value="Fur_like"/>
    <property type="match status" value="1"/>
</dbReference>
<evidence type="ECO:0000313" key="13">
    <source>
        <dbReference type="Proteomes" id="UP000184440"/>
    </source>
</evidence>
<dbReference type="InterPro" id="IPR043135">
    <property type="entry name" value="Fur_C"/>
</dbReference>
<feature type="binding site" evidence="11">
    <location>
        <position position="138"/>
    </location>
    <ligand>
        <name>Zn(2+)</name>
        <dbReference type="ChEBI" id="CHEBI:29105"/>
    </ligand>
</feature>
<comment type="similarity">
    <text evidence="2">Belongs to the Fur family.</text>
</comment>
<feature type="binding site" evidence="11">
    <location>
        <position position="95"/>
    </location>
    <ligand>
        <name>Zn(2+)</name>
        <dbReference type="ChEBI" id="CHEBI:29105"/>
    </ligand>
</feature>
<dbReference type="PANTHER" id="PTHR33202">
    <property type="entry name" value="ZINC UPTAKE REGULATION PROTEIN"/>
    <property type="match status" value="1"/>
</dbReference>
<keyword evidence="3" id="KW-0963">Cytoplasm</keyword>
<evidence type="ECO:0000256" key="1">
    <source>
        <dbReference type="ARBA" id="ARBA00004496"/>
    </source>
</evidence>
<dbReference type="AlphaFoldDB" id="A0A1M7R8P0"/>
<feature type="binding site" evidence="11">
    <location>
        <position position="98"/>
    </location>
    <ligand>
        <name>Zn(2+)</name>
        <dbReference type="ChEBI" id="CHEBI:29105"/>
    </ligand>
</feature>
<name>A0A1M7R8P0_9ACTN</name>
<evidence type="ECO:0000256" key="10">
    <source>
        <dbReference type="ARBA" id="ARBA00023163"/>
    </source>
</evidence>
<accession>A0A1M7R8P0</accession>
<keyword evidence="8" id="KW-0805">Transcription regulation</keyword>
<keyword evidence="13" id="KW-1185">Reference proteome</keyword>
<keyword evidence="7" id="KW-0408">Iron</keyword>
<dbReference type="STRING" id="134849.SAMN05443668_108232"/>
<dbReference type="Gene3D" id="3.30.1490.190">
    <property type="match status" value="1"/>
</dbReference>
<dbReference type="PANTHER" id="PTHR33202:SF18">
    <property type="entry name" value="TRANSCRIPTIONAL REGULATOR FURA"/>
    <property type="match status" value="1"/>
</dbReference>
<comment type="cofactor">
    <cofactor evidence="11">
        <name>Zn(2+)</name>
        <dbReference type="ChEBI" id="CHEBI:29105"/>
    </cofactor>
    <text evidence="11">Binds 1 zinc ion per subunit.</text>
</comment>
<reference evidence="12 13" key="1">
    <citation type="submission" date="2016-11" db="EMBL/GenBank/DDBJ databases">
        <authorList>
            <person name="Jaros S."/>
            <person name="Januszkiewicz K."/>
            <person name="Wedrychowicz H."/>
        </authorList>
    </citation>
    <scope>NUCLEOTIDE SEQUENCE [LARGE SCALE GENOMIC DNA]</scope>
    <source>
        <strain evidence="12 13">DSM 46144</strain>
    </source>
</reference>
<dbReference type="GO" id="GO:0045892">
    <property type="term" value="P:negative regulation of DNA-templated transcription"/>
    <property type="evidence" value="ECO:0007669"/>
    <property type="project" value="TreeGrafter"/>
</dbReference>
<keyword evidence="4" id="KW-0678">Repressor</keyword>
<dbReference type="InterPro" id="IPR036390">
    <property type="entry name" value="WH_DNA-bd_sf"/>
</dbReference>
<dbReference type="RefSeq" id="WP_073260467.1">
    <property type="nucleotide sequence ID" value="NZ_FRCS01000008.1"/>
</dbReference>
<evidence type="ECO:0000256" key="2">
    <source>
        <dbReference type="ARBA" id="ARBA00007957"/>
    </source>
</evidence>
<evidence type="ECO:0000256" key="5">
    <source>
        <dbReference type="ARBA" id="ARBA00022723"/>
    </source>
</evidence>
<dbReference type="GO" id="GO:0000976">
    <property type="term" value="F:transcription cis-regulatory region binding"/>
    <property type="evidence" value="ECO:0007669"/>
    <property type="project" value="TreeGrafter"/>
</dbReference>
<dbReference type="Gene3D" id="1.10.10.10">
    <property type="entry name" value="Winged helix-like DNA-binding domain superfamily/Winged helix DNA-binding domain"/>
    <property type="match status" value="1"/>
</dbReference>
<dbReference type="GO" id="GO:0008270">
    <property type="term" value="F:zinc ion binding"/>
    <property type="evidence" value="ECO:0007669"/>
    <property type="project" value="TreeGrafter"/>
</dbReference>
<comment type="subcellular location">
    <subcellularLocation>
        <location evidence="1">Cytoplasm</location>
    </subcellularLocation>
</comment>
<dbReference type="GO" id="GO:0005737">
    <property type="term" value="C:cytoplasm"/>
    <property type="evidence" value="ECO:0007669"/>
    <property type="project" value="UniProtKB-SubCell"/>
</dbReference>
<gene>
    <name evidence="12" type="ORF">SAMN05443668_108232</name>
</gene>
<proteinExistence type="inferred from homology"/>
<sequence>MVTTTDENRERLRSAGLRITTPRLAVLTLLAQGGHHTVDELTDAVRARIGAVSTQAIYDVLAALVDSGLARLIEPAGSARRYEARVADNHHHLVCRDCGRIEDVDCAIGSAPCLVPSDHRGFQLDEAEVTWWGRCPSCVARSANGQRVAGLPEVAE</sequence>
<evidence type="ECO:0000256" key="4">
    <source>
        <dbReference type="ARBA" id="ARBA00022491"/>
    </source>
</evidence>
<keyword evidence="9" id="KW-0238">DNA-binding</keyword>
<evidence type="ECO:0000256" key="6">
    <source>
        <dbReference type="ARBA" id="ARBA00022833"/>
    </source>
</evidence>
<organism evidence="12 13">
    <name type="scientific">Cryptosporangium aurantiacum</name>
    <dbReference type="NCBI Taxonomy" id="134849"/>
    <lineage>
        <taxon>Bacteria</taxon>
        <taxon>Bacillati</taxon>
        <taxon>Actinomycetota</taxon>
        <taxon>Actinomycetes</taxon>
        <taxon>Cryptosporangiales</taxon>
        <taxon>Cryptosporangiaceae</taxon>
        <taxon>Cryptosporangium</taxon>
    </lineage>
</organism>
<evidence type="ECO:0000256" key="11">
    <source>
        <dbReference type="PIRSR" id="PIRSR602481-1"/>
    </source>
</evidence>
<dbReference type="EMBL" id="FRCS01000008">
    <property type="protein sequence ID" value="SHN42510.1"/>
    <property type="molecule type" value="Genomic_DNA"/>
</dbReference>